<organism evidence="2 3">
    <name type="scientific">Phialophora macrospora</name>
    <dbReference type="NCBI Taxonomy" id="1851006"/>
    <lineage>
        <taxon>Eukaryota</taxon>
        <taxon>Fungi</taxon>
        <taxon>Dikarya</taxon>
        <taxon>Ascomycota</taxon>
        <taxon>Pezizomycotina</taxon>
        <taxon>Eurotiomycetes</taxon>
        <taxon>Chaetothyriomycetidae</taxon>
        <taxon>Chaetothyriales</taxon>
        <taxon>Herpotrichiellaceae</taxon>
        <taxon>Phialophora</taxon>
    </lineage>
</organism>
<protein>
    <submittedName>
        <fullName evidence="2">Uncharacterized protein</fullName>
    </submittedName>
</protein>
<sequence length="277" mass="30624">MDESSGQGSGGNRTTNTPRRSHPGQRGEPSTRISLPSHPAGRGSQSPSQPSSARQATTDPLSQHSSSRASPHQSPSSPFEDPMSRYAGQGPTTVATARPQTYQLVSPGTPADPRTMSQNNKDQLIQSLRTHRVNTITELRRIEKIFAFLDSAEVTEPMTTAWAHYVNSNNLLNELRGLTKTYPFSSECLDEAKALVVRDPSSTRSWNYCWLVLVKMEKENLIAKHARALASKASTWGGRRPTKEEFERLVAACVAEWTRALRQMLKHWDKAPSTTGN</sequence>
<dbReference type="EMBL" id="KN846957">
    <property type="protein sequence ID" value="KIW71142.1"/>
    <property type="molecule type" value="Genomic_DNA"/>
</dbReference>
<evidence type="ECO:0000313" key="3">
    <source>
        <dbReference type="Proteomes" id="UP000054266"/>
    </source>
</evidence>
<name>A0A0D2EA06_9EURO</name>
<dbReference type="AlphaFoldDB" id="A0A0D2EA06"/>
<accession>A0A0D2EA06</accession>
<dbReference type="Proteomes" id="UP000054266">
    <property type="component" value="Unassembled WGS sequence"/>
</dbReference>
<proteinExistence type="predicted"/>
<feature type="region of interest" description="Disordered" evidence="1">
    <location>
        <begin position="1"/>
        <end position="118"/>
    </location>
</feature>
<evidence type="ECO:0000256" key="1">
    <source>
        <dbReference type="SAM" id="MobiDB-lite"/>
    </source>
</evidence>
<dbReference type="HOGENOM" id="CLU_1015658_0_0_1"/>
<keyword evidence="3" id="KW-1185">Reference proteome</keyword>
<feature type="compositionally biased region" description="Low complexity" evidence="1">
    <location>
        <begin position="39"/>
        <end position="78"/>
    </location>
</feature>
<feature type="compositionally biased region" description="Polar residues" evidence="1">
    <location>
        <begin position="1"/>
        <end position="18"/>
    </location>
</feature>
<gene>
    <name evidence="2" type="ORF">PV04_03343</name>
</gene>
<evidence type="ECO:0000313" key="2">
    <source>
        <dbReference type="EMBL" id="KIW71142.1"/>
    </source>
</evidence>
<feature type="compositionally biased region" description="Polar residues" evidence="1">
    <location>
        <begin position="90"/>
        <end position="106"/>
    </location>
</feature>
<reference evidence="2 3" key="1">
    <citation type="submission" date="2015-01" db="EMBL/GenBank/DDBJ databases">
        <title>The Genome Sequence of Capronia semiimmersa CBS27337.</title>
        <authorList>
            <consortium name="The Broad Institute Genomics Platform"/>
            <person name="Cuomo C."/>
            <person name="de Hoog S."/>
            <person name="Gorbushina A."/>
            <person name="Stielow B."/>
            <person name="Teixiera M."/>
            <person name="Abouelleil A."/>
            <person name="Chapman S.B."/>
            <person name="Priest M."/>
            <person name="Young S.K."/>
            <person name="Wortman J."/>
            <person name="Nusbaum C."/>
            <person name="Birren B."/>
        </authorList>
    </citation>
    <scope>NUCLEOTIDE SEQUENCE [LARGE SCALE GENOMIC DNA]</scope>
    <source>
        <strain evidence="2 3">CBS 27337</strain>
    </source>
</reference>